<feature type="compositionally biased region" description="Basic and acidic residues" evidence="1">
    <location>
        <begin position="112"/>
        <end position="122"/>
    </location>
</feature>
<sequence>MPCLAHGRHPRPPATNHCKSLTCLIRETYAHCHVPCIGIAGAGWSSGDDSEDDDDDMLNTKQVILNEIRNRQLRKESRCSGDSPALSGAFIWFFTPLDPRSVLEKVSSPEKHVVAGEEKGEAEAEAGSDAGDVESEAFFSVKSFFTRSTSRAATVASLTDMDPPATWDGFRDCEGWPFGLCRRPAVPPLPSTPADSWKWRKQSSGRSLAASPRPAHGISFNLAPNTGEHTKITPNLYTGYEMCDEVGRLFRTKGERELDAKALASAEPLGGTGRALPRSTAVDVVDNAEAYGHDVYGCDPWYTQHQFCANRYGMPHNFAADNVWDCA</sequence>
<name>N1QPT6_AEGTA</name>
<dbReference type="PANTHER" id="PTHR36324">
    <property type="entry name" value="OS09G0460100 PROTEIN"/>
    <property type="match status" value="1"/>
</dbReference>
<dbReference type="EnsemblPlants" id="EMT00489">
    <property type="protein sequence ID" value="EMT00489"/>
    <property type="gene ID" value="F775_11329"/>
</dbReference>
<protein>
    <submittedName>
        <fullName evidence="2">Uncharacterized protein</fullName>
    </submittedName>
</protein>
<reference evidence="2" key="1">
    <citation type="submission" date="2015-06" db="UniProtKB">
        <authorList>
            <consortium name="EnsemblPlants"/>
        </authorList>
    </citation>
    <scope>IDENTIFICATION</scope>
</reference>
<accession>N1QPT6</accession>
<feature type="region of interest" description="Disordered" evidence="1">
    <location>
        <begin position="112"/>
        <end position="131"/>
    </location>
</feature>
<proteinExistence type="predicted"/>
<evidence type="ECO:0000313" key="2">
    <source>
        <dbReference type="EnsemblPlants" id="EMT00489"/>
    </source>
</evidence>
<dbReference type="AlphaFoldDB" id="N1QPT6"/>
<evidence type="ECO:0000256" key="1">
    <source>
        <dbReference type="SAM" id="MobiDB-lite"/>
    </source>
</evidence>
<dbReference type="PANTHER" id="PTHR36324:SF4">
    <property type="match status" value="1"/>
</dbReference>
<organism evidence="2">
    <name type="scientific">Aegilops tauschii</name>
    <name type="common">Tausch's goatgrass</name>
    <name type="synonym">Aegilops squarrosa</name>
    <dbReference type="NCBI Taxonomy" id="37682"/>
    <lineage>
        <taxon>Eukaryota</taxon>
        <taxon>Viridiplantae</taxon>
        <taxon>Streptophyta</taxon>
        <taxon>Embryophyta</taxon>
        <taxon>Tracheophyta</taxon>
        <taxon>Spermatophyta</taxon>
        <taxon>Magnoliopsida</taxon>
        <taxon>Liliopsida</taxon>
        <taxon>Poales</taxon>
        <taxon>Poaceae</taxon>
        <taxon>BOP clade</taxon>
        <taxon>Pooideae</taxon>
        <taxon>Triticodae</taxon>
        <taxon>Triticeae</taxon>
        <taxon>Triticinae</taxon>
        <taxon>Aegilops</taxon>
    </lineage>
</organism>